<comment type="caution">
    <text evidence="11">The sequence shown here is derived from an EMBL/GenBank/DDBJ whole genome shotgun (WGS) entry which is preliminary data.</text>
</comment>
<reference evidence="11" key="1">
    <citation type="submission" date="2019-09" db="EMBL/GenBank/DDBJ databases">
        <title>Characterisation of the sponge microbiome using genome-centric metagenomics.</title>
        <authorList>
            <person name="Engelberts J.P."/>
            <person name="Robbins S.J."/>
            <person name="De Goeij J.M."/>
            <person name="Aranda M."/>
            <person name="Bell S.C."/>
            <person name="Webster N.S."/>
        </authorList>
    </citation>
    <scope>NUCLEOTIDE SEQUENCE</scope>
    <source>
        <strain evidence="11">SB0664_bin_27</strain>
    </source>
</reference>
<dbReference type="Pfam" id="PF01555">
    <property type="entry name" value="N6_N4_Mtase"/>
    <property type="match status" value="1"/>
</dbReference>
<protein>
    <recommendedName>
        <fullName evidence="8">Methyltransferase</fullName>
        <ecNumber evidence="8">2.1.1.-</ecNumber>
    </recommendedName>
</protein>
<evidence type="ECO:0000256" key="7">
    <source>
        <dbReference type="ARBA" id="ARBA00049120"/>
    </source>
</evidence>
<evidence type="ECO:0000256" key="4">
    <source>
        <dbReference type="ARBA" id="ARBA00022691"/>
    </source>
</evidence>
<evidence type="ECO:0000313" key="11">
    <source>
        <dbReference type="EMBL" id="MXY95873.1"/>
    </source>
</evidence>
<dbReference type="InterPro" id="IPR017985">
    <property type="entry name" value="MeTrfase_CN4_CS"/>
</dbReference>
<evidence type="ECO:0000259" key="10">
    <source>
        <dbReference type="Pfam" id="PF01555"/>
    </source>
</evidence>
<keyword evidence="2 11" id="KW-0489">Methyltransferase</keyword>
<dbReference type="PANTHER" id="PTHR13370">
    <property type="entry name" value="RNA METHYLASE-RELATED"/>
    <property type="match status" value="1"/>
</dbReference>
<name>A0A6B0YYX8_9CHLR</name>
<dbReference type="EC" id="2.1.1.-" evidence="8"/>
<dbReference type="PANTHER" id="PTHR13370:SF3">
    <property type="entry name" value="TRNA (GUANINE(10)-N2)-METHYLTRANSFERASE HOMOLOG"/>
    <property type="match status" value="1"/>
</dbReference>
<dbReference type="GO" id="GO:0005737">
    <property type="term" value="C:cytoplasm"/>
    <property type="evidence" value="ECO:0007669"/>
    <property type="project" value="TreeGrafter"/>
</dbReference>
<accession>A0A6B0YYX8</accession>
<keyword evidence="4" id="KW-0949">S-adenosyl-L-methionine</keyword>
<dbReference type="PROSITE" id="PS00093">
    <property type="entry name" value="N4_MTASE"/>
    <property type="match status" value="1"/>
</dbReference>
<evidence type="ECO:0000256" key="8">
    <source>
        <dbReference type="RuleBase" id="RU362026"/>
    </source>
</evidence>
<dbReference type="GO" id="GO:0008170">
    <property type="term" value="F:N-methyltransferase activity"/>
    <property type="evidence" value="ECO:0007669"/>
    <property type="project" value="InterPro"/>
</dbReference>
<feature type="region of interest" description="Disordered" evidence="9">
    <location>
        <begin position="1"/>
        <end position="22"/>
    </location>
</feature>
<keyword evidence="5" id="KW-0680">Restriction system</keyword>
<dbReference type="InterPro" id="IPR029063">
    <property type="entry name" value="SAM-dependent_MTases_sf"/>
</dbReference>
<dbReference type="InterPro" id="IPR001091">
    <property type="entry name" value="RM_Methyltransferase"/>
</dbReference>
<dbReference type="AlphaFoldDB" id="A0A6B0YYX8"/>
<evidence type="ECO:0000256" key="1">
    <source>
        <dbReference type="ARBA" id="ARBA00010203"/>
    </source>
</evidence>
<dbReference type="EMBL" id="VXRG01000177">
    <property type="protein sequence ID" value="MXY95873.1"/>
    <property type="molecule type" value="Genomic_DNA"/>
</dbReference>
<organism evidence="11">
    <name type="scientific">Caldilineaceae bacterium SB0664_bin_27</name>
    <dbReference type="NCBI Taxonomy" id="2605260"/>
    <lineage>
        <taxon>Bacteria</taxon>
        <taxon>Bacillati</taxon>
        <taxon>Chloroflexota</taxon>
        <taxon>Caldilineae</taxon>
        <taxon>Caldilineales</taxon>
        <taxon>Caldilineaceae</taxon>
    </lineage>
</organism>
<dbReference type="GO" id="GO:0003677">
    <property type="term" value="F:DNA binding"/>
    <property type="evidence" value="ECO:0007669"/>
    <property type="project" value="UniProtKB-KW"/>
</dbReference>
<gene>
    <name evidence="11" type="ORF">F4Y42_20730</name>
</gene>
<dbReference type="InterPro" id="IPR002941">
    <property type="entry name" value="DNA_methylase_N4/N6"/>
</dbReference>
<evidence type="ECO:0000256" key="9">
    <source>
        <dbReference type="SAM" id="MobiDB-lite"/>
    </source>
</evidence>
<keyword evidence="6" id="KW-0238">DNA-binding</keyword>
<dbReference type="GO" id="GO:0032259">
    <property type="term" value="P:methylation"/>
    <property type="evidence" value="ECO:0007669"/>
    <property type="project" value="UniProtKB-KW"/>
</dbReference>
<dbReference type="SUPFAM" id="SSF53335">
    <property type="entry name" value="S-adenosyl-L-methionine-dependent methyltransferases"/>
    <property type="match status" value="1"/>
</dbReference>
<evidence type="ECO:0000256" key="6">
    <source>
        <dbReference type="ARBA" id="ARBA00023125"/>
    </source>
</evidence>
<dbReference type="PRINTS" id="PR00508">
    <property type="entry name" value="S21N4MTFRASE"/>
</dbReference>
<dbReference type="Gene3D" id="3.40.50.150">
    <property type="entry name" value="Vaccinia Virus protein VP39"/>
    <property type="match status" value="1"/>
</dbReference>
<proteinExistence type="inferred from homology"/>
<evidence type="ECO:0000256" key="2">
    <source>
        <dbReference type="ARBA" id="ARBA00022603"/>
    </source>
</evidence>
<evidence type="ECO:0000256" key="3">
    <source>
        <dbReference type="ARBA" id="ARBA00022679"/>
    </source>
</evidence>
<feature type="domain" description="DNA methylase N-4/N-6" evidence="10">
    <location>
        <begin position="76"/>
        <end position="291"/>
    </location>
</feature>
<keyword evidence="3 11" id="KW-0808">Transferase</keyword>
<dbReference type="GO" id="GO:0009307">
    <property type="term" value="P:DNA restriction-modification system"/>
    <property type="evidence" value="ECO:0007669"/>
    <property type="project" value="UniProtKB-KW"/>
</dbReference>
<sequence length="300" mass="33944">MENPRVTRTKESKNRMQSFGTSARVGYDSSAFYDRKIYGESETVADSPSPENPVPELNRLYAHSSSSMHELPDNSVHLMVTSPPYNVGKDYDEDMSVKEYRRFLREVWEETYRVLVHGGRVCINVANVGRRPYLPLSALVTADMTDLGFLMRGQIIWNKQASAGSSCAWGSWRSPSNPVLRDVHEYILVFCKGDFARRKPECGHKQATISRDSFLEWTKSVWEFPAESAKRVKHPAPFPVELPARCIQLYTYSNDVVLDPFMGSGTTAVASQEAGRSWVGYEVSQEYIDVARARLGLQPE</sequence>
<comment type="similarity">
    <text evidence="1">Belongs to the N(4)/N(6)-methyltransferase family. N(4) subfamily.</text>
</comment>
<comment type="catalytic activity">
    <reaction evidence="7">
        <text>a 2'-deoxycytidine in DNA + S-adenosyl-L-methionine = an N(4)-methyl-2'-deoxycytidine in DNA + S-adenosyl-L-homocysteine + H(+)</text>
        <dbReference type="Rhea" id="RHEA:16857"/>
        <dbReference type="Rhea" id="RHEA-COMP:11369"/>
        <dbReference type="Rhea" id="RHEA-COMP:13674"/>
        <dbReference type="ChEBI" id="CHEBI:15378"/>
        <dbReference type="ChEBI" id="CHEBI:57856"/>
        <dbReference type="ChEBI" id="CHEBI:59789"/>
        <dbReference type="ChEBI" id="CHEBI:85452"/>
        <dbReference type="ChEBI" id="CHEBI:137933"/>
        <dbReference type="EC" id="2.1.1.113"/>
    </reaction>
</comment>
<dbReference type="GO" id="GO:0015667">
    <property type="term" value="F:site-specific DNA-methyltransferase (cytosine-N4-specific) activity"/>
    <property type="evidence" value="ECO:0007669"/>
    <property type="project" value="UniProtKB-EC"/>
</dbReference>
<evidence type="ECO:0000256" key="5">
    <source>
        <dbReference type="ARBA" id="ARBA00022747"/>
    </source>
</evidence>